<organism evidence="6 7">
    <name type="scientific">Arthrobacter crusticola</name>
    <dbReference type="NCBI Taxonomy" id="2547960"/>
    <lineage>
        <taxon>Bacteria</taxon>
        <taxon>Bacillati</taxon>
        <taxon>Actinomycetota</taxon>
        <taxon>Actinomycetes</taxon>
        <taxon>Micrococcales</taxon>
        <taxon>Micrococcaceae</taxon>
        <taxon>Arthrobacter</taxon>
    </lineage>
</organism>
<keyword evidence="6" id="KW-0540">Nuclease</keyword>
<evidence type="ECO:0000256" key="3">
    <source>
        <dbReference type="ARBA" id="ARBA00023125"/>
    </source>
</evidence>
<comment type="subunit">
    <text evidence="4">The methyltransferase is composed of M and S polypeptides.</text>
</comment>
<keyword evidence="3" id="KW-0238">DNA-binding</keyword>
<evidence type="ECO:0000256" key="4">
    <source>
        <dbReference type="ARBA" id="ARBA00038652"/>
    </source>
</evidence>
<dbReference type="SUPFAM" id="SSF116734">
    <property type="entry name" value="DNA methylase specificity domain"/>
    <property type="match status" value="2"/>
</dbReference>
<dbReference type="GO" id="GO:0004519">
    <property type="term" value="F:endonuclease activity"/>
    <property type="evidence" value="ECO:0007669"/>
    <property type="project" value="UniProtKB-KW"/>
</dbReference>
<dbReference type="AlphaFoldDB" id="A0A4R5TTD5"/>
<reference evidence="6 7" key="1">
    <citation type="submission" date="2019-03" db="EMBL/GenBank/DDBJ databases">
        <title>Arthrobacter sp. nov., an bacterium isolated from biocrust in Mu Us Desert.</title>
        <authorList>
            <person name="Lixiong L."/>
        </authorList>
    </citation>
    <scope>NUCLEOTIDE SEQUENCE [LARGE SCALE GENOMIC DNA]</scope>
    <source>
        <strain evidence="6 7">SLN-3</strain>
    </source>
</reference>
<evidence type="ECO:0000259" key="5">
    <source>
        <dbReference type="Pfam" id="PF01420"/>
    </source>
</evidence>
<dbReference type="CDD" id="cd17260">
    <property type="entry name" value="RMtype1_S_EcoEI-TRD1-CR1_like"/>
    <property type="match status" value="1"/>
</dbReference>
<dbReference type="PANTHER" id="PTHR43140:SF1">
    <property type="entry name" value="TYPE I RESTRICTION ENZYME ECOKI SPECIFICITY SUBUNIT"/>
    <property type="match status" value="1"/>
</dbReference>
<evidence type="ECO:0000256" key="1">
    <source>
        <dbReference type="ARBA" id="ARBA00010923"/>
    </source>
</evidence>
<keyword evidence="6" id="KW-0378">Hydrolase</keyword>
<dbReference type="InterPro" id="IPR051212">
    <property type="entry name" value="Type-I_RE_S_subunit"/>
</dbReference>
<comment type="similarity">
    <text evidence="1">Belongs to the type-I restriction system S methylase family.</text>
</comment>
<proteinExistence type="inferred from homology"/>
<keyword evidence="2" id="KW-0680">Restriction system</keyword>
<dbReference type="OrthoDB" id="9798929at2"/>
<dbReference type="Proteomes" id="UP000295411">
    <property type="component" value="Unassembled WGS sequence"/>
</dbReference>
<dbReference type="RefSeq" id="WP_133404972.1">
    <property type="nucleotide sequence ID" value="NZ_SMTK01000006.1"/>
</dbReference>
<evidence type="ECO:0000313" key="7">
    <source>
        <dbReference type="Proteomes" id="UP000295411"/>
    </source>
</evidence>
<dbReference type="InterPro" id="IPR000055">
    <property type="entry name" value="Restrct_endonuc_typeI_TRD"/>
</dbReference>
<dbReference type="GO" id="GO:0009307">
    <property type="term" value="P:DNA restriction-modification system"/>
    <property type="evidence" value="ECO:0007669"/>
    <property type="project" value="UniProtKB-KW"/>
</dbReference>
<dbReference type="Gene3D" id="3.90.220.20">
    <property type="entry name" value="DNA methylase specificity domains"/>
    <property type="match status" value="2"/>
</dbReference>
<comment type="caution">
    <text evidence="6">The sequence shown here is derived from an EMBL/GenBank/DDBJ whole genome shotgun (WGS) entry which is preliminary data.</text>
</comment>
<evidence type="ECO:0000313" key="6">
    <source>
        <dbReference type="EMBL" id="TDK23506.1"/>
    </source>
</evidence>
<feature type="domain" description="Type I restriction modification DNA specificity" evidence="5">
    <location>
        <begin position="397"/>
        <end position="470"/>
    </location>
</feature>
<dbReference type="GO" id="GO:0003677">
    <property type="term" value="F:DNA binding"/>
    <property type="evidence" value="ECO:0007669"/>
    <property type="project" value="UniProtKB-KW"/>
</dbReference>
<keyword evidence="7" id="KW-1185">Reference proteome</keyword>
<dbReference type="EMBL" id="SMTK01000006">
    <property type="protein sequence ID" value="TDK23506.1"/>
    <property type="molecule type" value="Genomic_DNA"/>
</dbReference>
<feature type="domain" description="Type I restriction modification DNA specificity" evidence="5">
    <location>
        <begin position="68"/>
        <end position="231"/>
    </location>
</feature>
<protein>
    <submittedName>
        <fullName evidence="6">Restriction endonuclease subunit S</fullName>
    </submittedName>
</protein>
<dbReference type="PANTHER" id="PTHR43140">
    <property type="entry name" value="TYPE-1 RESTRICTION ENZYME ECOKI SPECIFICITY PROTEIN"/>
    <property type="match status" value="1"/>
</dbReference>
<dbReference type="InterPro" id="IPR044946">
    <property type="entry name" value="Restrct_endonuc_typeI_TRD_sf"/>
</dbReference>
<dbReference type="Pfam" id="PF01420">
    <property type="entry name" value="Methylase_S"/>
    <property type="match status" value="2"/>
</dbReference>
<gene>
    <name evidence="6" type="ORF">E2F48_16070</name>
</gene>
<accession>A0A4R5TTD5</accession>
<sequence>MIADKLRKSILQDAMSGLLTNQLPSDGDARELLARIRAERAALVASGERKKDKLLPPISEEEIPFDIPANWVWVRFGDVLRFINGRAYKQDELLSDGKYKVLRVGNLFTNAHWYYSDLELEDEKYCDSGDLLYCWSASFGPHLWDAGRAIFHYHIWNVKYGPLVKKFVYYMLMRDVDSIRNSTTGSTMVHVSMTNMMPRMMPLPPLAEQERIVERLEQLLPQVNELASNEIELDALRKRFPDDMRNAILQDAVSGRLTQQLPPDGDAGELLAQIDVKKAQMVAAGQLKQEKPLPPILESEIPFQVPKSWAWARVGQICILSPRNTASDDVKVGFLPMARLQDGYGSEYEFEIRRWGEVRSGYTHFQDGDLVLAKITPCFQNRKSAVLNGLESGLGAGTTEFHVLRGIDQTIDMRYLLFFFKTADFIRDGVRAMTGTAGQQRVGASFLKDYLIPVPPLAEQKRIVERLQDLLPLCEALG</sequence>
<keyword evidence="6" id="KW-0255">Endonuclease</keyword>
<dbReference type="CDD" id="cd17254">
    <property type="entry name" value="RMtype1_S_FclI-TRD1-CR1_like"/>
    <property type="match status" value="1"/>
</dbReference>
<evidence type="ECO:0000256" key="2">
    <source>
        <dbReference type="ARBA" id="ARBA00022747"/>
    </source>
</evidence>
<name>A0A4R5TTD5_9MICC</name>